<reference evidence="1 2" key="1">
    <citation type="journal article" date="2019" name="Int. J. Syst. Evol. Microbiol.">
        <title>The Global Catalogue of Microorganisms (GCM) 10K type strain sequencing project: providing services to taxonomists for standard genome sequencing and annotation.</title>
        <authorList>
            <consortium name="The Broad Institute Genomics Platform"/>
            <consortium name="The Broad Institute Genome Sequencing Center for Infectious Disease"/>
            <person name="Wu L."/>
            <person name="Ma J."/>
        </authorList>
    </citation>
    <scope>NUCLEOTIDE SEQUENCE [LARGE SCALE GENOMIC DNA]</scope>
    <source>
        <strain evidence="1 2">JCM 14559</strain>
    </source>
</reference>
<gene>
    <name evidence="1" type="ORF">GCM10009759_03540</name>
</gene>
<proteinExistence type="predicted"/>
<evidence type="ECO:0000313" key="2">
    <source>
        <dbReference type="Proteomes" id="UP001500897"/>
    </source>
</evidence>
<organism evidence="1 2">
    <name type="scientific">Kitasatospora saccharophila</name>
    <dbReference type="NCBI Taxonomy" id="407973"/>
    <lineage>
        <taxon>Bacteria</taxon>
        <taxon>Bacillati</taxon>
        <taxon>Actinomycetota</taxon>
        <taxon>Actinomycetes</taxon>
        <taxon>Kitasatosporales</taxon>
        <taxon>Streptomycetaceae</taxon>
        <taxon>Kitasatospora</taxon>
    </lineage>
</organism>
<dbReference type="EMBL" id="BAAANS010000002">
    <property type="protein sequence ID" value="GAA2084477.1"/>
    <property type="molecule type" value="Genomic_DNA"/>
</dbReference>
<dbReference type="RefSeq" id="WP_344549871.1">
    <property type="nucleotide sequence ID" value="NZ_BAAANS010000002.1"/>
</dbReference>
<keyword evidence="2" id="KW-1185">Reference proteome</keyword>
<evidence type="ECO:0000313" key="1">
    <source>
        <dbReference type="EMBL" id="GAA2084477.1"/>
    </source>
</evidence>
<comment type="caution">
    <text evidence="1">The sequence shown here is derived from an EMBL/GenBank/DDBJ whole genome shotgun (WGS) entry which is preliminary data.</text>
</comment>
<accession>A0ABN2W5S1</accession>
<protein>
    <submittedName>
        <fullName evidence="1">Uncharacterized protein</fullName>
    </submittedName>
</protein>
<sequence length="136" mass="14512">MTPTPTPSEVQHVRIRASGPTARLELDGHDVSDQVASYRLVHTAGQVPELLLVLRPNANPDWEGTARVVVGEAPDPGPAAAQFLAALDPAETERAVLNRHDLLDGGPHEFTRALLAQLAEWALGKRQPGEPEPVAG</sequence>
<name>A0ABN2W5S1_9ACTN</name>
<dbReference type="Proteomes" id="UP001500897">
    <property type="component" value="Unassembled WGS sequence"/>
</dbReference>